<dbReference type="InterPro" id="IPR043917">
    <property type="entry name" value="DUF5753"/>
</dbReference>
<proteinExistence type="predicted"/>
<reference evidence="2 3" key="1">
    <citation type="submission" date="2024-09" db="EMBL/GenBank/DDBJ databases">
        <authorList>
            <person name="Sun Q."/>
            <person name="Mori K."/>
        </authorList>
    </citation>
    <scope>NUCLEOTIDE SEQUENCE [LARGE SCALE GENOMIC DNA]</scope>
    <source>
        <strain evidence="2 3">JCM 3331</strain>
    </source>
</reference>
<dbReference type="Pfam" id="PF19054">
    <property type="entry name" value="DUF5753"/>
    <property type="match status" value="1"/>
</dbReference>
<dbReference type="SMART" id="SM00530">
    <property type="entry name" value="HTH_XRE"/>
    <property type="match status" value="1"/>
</dbReference>
<gene>
    <name evidence="2" type="ORF">ACFFTL_37385</name>
</gene>
<sequence length="297" mass="32804">MAPCDHLRGLPEGACAAAVSDYQTARIALGARLRELRAESGLNGKSLAVRLGWPASKVSKIETGKQSPTGEDLKAWAAALGVPETVSELMGRLRSLETHYAAWRRQLAAGVRARQEAWQATESASATVWNFESAVIPGLLQTPEYARHMFIRTTTLHRTVQDIEAGVNARMQRQQALYAPGRSFHFLVWEPALHMLLCPREVMAGQLDRLAGVHGMSTVSLGVVPFGAELTVVPTHGFWIFDEQLVMVETIGAELRLTDTAEIELYRTVWRELQDVAVFGREAHRLIARARASLNLM</sequence>
<dbReference type="EMBL" id="JBHMCG010000157">
    <property type="protein sequence ID" value="MFB9577802.1"/>
    <property type="molecule type" value="Genomic_DNA"/>
</dbReference>
<dbReference type="Proteomes" id="UP001589710">
    <property type="component" value="Unassembled WGS sequence"/>
</dbReference>
<evidence type="ECO:0000313" key="3">
    <source>
        <dbReference type="Proteomes" id="UP001589710"/>
    </source>
</evidence>
<dbReference type="InterPro" id="IPR001387">
    <property type="entry name" value="Cro/C1-type_HTH"/>
</dbReference>
<dbReference type="CDD" id="cd00093">
    <property type="entry name" value="HTH_XRE"/>
    <property type="match status" value="1"/>
</dbReference>
<comment type="caution">
    <text evidence="2">The sequence shown here is derived from an EMBL/GenBank/DDBJ whole genome shotgun (WGS) entry which is preliminary data.</text>
</comment>
<protein>
    <submittedName>
        <fullName evidence="2">Helix-turn-helix transcriptional regulator</fullName>
    </submittedName>
</protein>
<name>A0ABV5RIV9_9ACTN</name>
<dbReference type="Pfam" id="PF13560">
    <property type="entry name" value="HTH_31"/>
    <property type="match status" value="1"/>
</dbReference>
<dbReference type="Gene3D" id="1.10.260.40">
    <property type="entry name" value="lambda repressor-like DNA-binding domains"/>
    <property type="match status" value="1"/>
</dbReference>
<evidence type="ECO:0000313" key="2">
    <source>
        <dbReference type="EMBL" id="MFB9577802.1"/>
    </source>
</evidence>
<dbReference type="RefSeq" id="WP_345513431.1">
    <property type="nucleotide sequence ID" value="NZ_BAAAXD010000022.1"/>
</dbReference>
<evidence type="ECO:0000259" key="1">
    <source>
        <dbReference type="PROSITE" id="PS50943"/>
    </source>
</evidence>
<dbReference type="InterPro" id="IPR010982">
    <property type="entry name" value="Lambda_DNA-bd_dom_sf"/>
</dbReference>
<dbReference type="SUPFAM" id="SSF47413">
    <property type="entry name" value="lambda repressor-like DNA-binding domains"/>
    <property type="match status" value="1"/>
</dbReference>
<keyword evidence="3" id="KW-1185">Reference proteome</keyword>
<accession>A0ABV5RIV9</accession>
<dbReference type="PROSITE" id="PS50943">
    <property type="entry name" value="HTH_CROC1"/>
    <property type="match status" value="1"/>
</dbReference>
<feature type="domain" description="HTH cro/C1-type" evidence="1">
    <location>
        <begin position="33"/>
        <end position="89"/>
    </location>
</feature>
<organism evidence="2 3">
    <name type="scientific">Streptomyces yanii</name>
    <dbReference type="NCBI Taxonomy" id="78510"/>
    <lineage>
        <taxon>Bacteria</taxon>
        <taxon>Bacillati</taxon>
        <taxon>Actinomycetota</taxon>
        <taxon>Actinomycetes</taxon>
        <taxon>Kitasatosporales</taxon>
        <taxon>Streptomycetaceae</taxon>
        <taxon>Streptomyces</taxon>
    </lineage>
</organism>